<dbReference type="Proteomes" id="UP001374893">
    <property type="component" value="Chromosome"/>
</dbReference>
<organism evidence="2 3">
    <name type="scientific">Haloferula helveola</name>
    <dbReference type="NCBI Taxonomy" id="490095"/>
    <lineage>
        <taxon>Bacteria</taxon>
        <taxon>Pseudomonadati</taxon>
        <taxon>Verrucomicrobiota</taxon>
        <taxon>Verrucomicrobiia</taxon>
        <taxon>Verrucomicrobiales</taxon>
        <taxon>Verrucomicrobiaceae</taxon>
        <taxon>Haloferula</taxon>
    </lineage>
</organism>
<dbReference type="EMBL" id="AP024702">
    <property type="protein sequence ID" value="BCX46775.1"/>
    <property type="molecule type" value="Genomic_DNA"/>
</dbReference>
<reference evidence="2 3" key="1">
    <citation type="submission" date="2021-06" db="EMBL/GenBank/DDBJ databases">
        <title>Complete genome of Haloferula helveola possessing various polysaccharide degrading enzymes.</title>
        <authorList>
            <person name="Takami H."/>
            <person name="Huang C."/>
            <person name="Hamasaki K."/>
        </authorList>
    </citation>
    <scope>NUCLEOTIDE SEQUENCE [LARGE SCALE GENOMIC DNA]</scope>
    <source>
        <strain evidence="2 3">CN-1</strain>
    </source>
</reference>
<evidence type="ECO:0000313" key="2">
    <source>
        <dbReference type="EMBL" id="BCX46775.1"/>
    </source>
</evidence>
<keyword evidence="3" id="KW-1185">Reference proteome</keyword>
<accession>A0ABN6H5G5</accession>
<evidence type="ECO:0000313" key="3">
    <source>
        <dbReference type="Proteomes" id="UP001374893"/>
    </source>
</evidence>
<name>A0ABN6H5G5_9BACT</name>
<gene>
    <name evidence="2" type="ORF">HAHE_06830</name>
</gene>
<proteinExistence type="predicted"/>
<protein>
    <submittedName>
        <fullName evidence="2">Uncharacterized protein</fullName>
    </submittedName>
</protein>
<evidence type="ECO:0000256" key="1">
    <source>
        <dbReference type="SAM" id="MobiDB-lite"/>
    </source>
</evidence>
<sequence>MVTYPIENRSPAMRVGIAISLTFGRKSMHIADLLDDDHFTQFEERLSEQFGLERFVGDSIVRDLLQKEIEDSRFNLEQLAIYFARRTEHFDRFAREWYRDASGTDYGEEFDPVEGDQQDRRTGREVIGISEGFTISYLLLFLYGTEYPRELEGWIRTRRIPAASHVARDVRRVIRETAKIAEQGGDCDAPPRSSMRRQSTGN</sequence>
<feature type="region of interest" description="Disordered" evidence="1">
    <location>
        <begin position="181"/>
        <end position="202"/>
    </location>
</feature>